<reference evidence="3" key="1">
    <citation type="submission" date="2014-03" db="EMBL/GenBank/DDBJ databases">
        <authorList>
            <person name="Aksoy S."/>
            <person name="Warren W."/>
            <person name="Wilson R.K."/>
        </authorList>
    </citation>
    <scope>NUCLEOTIDE SEQUENCE [LARGE SCALE GENOMIC DNA]</scope>
    <source>
        <strain evidence="3">IAEA</strain>
    </source>
</reference>
<keyword evidence="1" id="KW-0812">Transmembrane</keyword>
<accession>A0A1A9WBH1</accession>
<evidence type="ECO:0000256" key="1">
    <source>
        <dbReference type="SAM" id="Phobius"/>
    </source>
</evidence>
<keyword evidence="3" id="KW-1185">Reference proteome</keyword>
<dbReference type="Proteomes" id="UP000091820">
    <property type="component" value="Unassembled WGS sequence"/>
</dbReference>
<dbReference type="EnsemblMetazoa" id="GBRI013308-RA">
    <property type="protein sequence ID" value="GBRI013308-PA"/>
    <property type="gene ID" value="GBRI013308"/>
</dbReference>
<feature type="transmembrane region" description="Helical" evidence="1">
    <location>
        <begin position="31"/>
        <end position="49"/>
    </location>
</feature>
<name>A0A1A9WBH1_9MUSC</name>
<reference evidence="2" key="2">
    <citation type="submission" date="2020-05" db="UniProtKB">
        <authorList>
            <consortium name="EnsemblMetazoa"/>
        </authorList>
    </citation>
    <scope>IDENTIFICATION</scope>
    <source>
        <strain evidence="2">IAEA</strain>
    </source>
</reference>
<sequence>MNGYDKDKITQRFNDFLLSSQYFIPYKKRKLIAEVLICFNVFAIFLRTSSCRKCSFSRQYSSNKISYNEHPVNTTLISLRKDALDVITFSKVFLYSATNNHKHLEGGGSLSFCDTFISASWRRSSQS</sequence>
<keyword evidence="1" id="KW-0472">Membrane</keyword>
<evidence type="ECO:0000313" key="3">
    <source>
        <dbReference type="Proteomes" id="UP000091820"/>
    </source>
</evidence>
<dbReference type="VEuPathDB" id="VectorBase:GBRI013308"/>
<organism evidence="2 3">
    <name type="scientific">Glossina brevipalpis</name>
    <dbReference type="NCBI Taxonomy" id="37001"/>
    <lineage>
        <taxon>Eukaryota</taxon>
        <taxon>Metazoa</taxon>
        <taxon>Ecdysozoa</taxon>
        <taxon>Arthropoda</taxon>
        <taxon>Hexapoda</taxon>
        <taxon>Insecta</taxon>
        <taxon>Pterygota</taxon>
        <taxon>Neoptera</taxon>
        <taxon>Endopterygota</taxon>
        <taxon>Diptera</taxon>
        <taxon>Brachycera</taxon>
        <taxon>Muscomorpha</taxon>
        <taxon>Hippoboscoidea</taxon>
        <taxon>Glossinidae</taxon>
        <taxon>Glossina</taxon>
    </lineage>
</organism>
<evidence type="ECO:0000313" key="2">
    <source>
        <dbReference type="EnsemblMetazoa" id="GBRI013308-PA"/>
    </source>
</evidence>
<keyword evidence="1" id="KW-1133">Transmembrane helix</keyword>
<protein>
    <submittedName>
        <fullName evidence="2">Uncharacterized protein</fullName>
    </submittedName>
</protein>
<proteinExistence type="predicted"/>
<dbReference type="AlphaFoldDB" id="A0A1A9WBH1"/>